<feature type="region of interest" description="Disordered" evidence="4">
    <location>
        <begin position="112"/>
        <end position="153"/>
    </location>
</feature>
<evidence type="ECO:0000256" key="4">
    <source>
        <dbReference type="SAM" id="MobiDB-lite"/>
    </source>
</evidence>
<feature type="compositionally biased region" description="Polar residues" evidence="4">
    <location>
        <begin position="325"/>
        <end position="339"/>
    </location>
</feature>
<dbReference type="Pfam" id="PF06428">
    <property type="entry name" value="Sec2p"/>
    <property type="match status" value="1"/>
</dbReference>
<dbReference type="Pfam" id="PF25555">
    <property type="entry name" value="RAB3A-like_C"/>
    <property type="match status" value="1"/>
</dbReference>
<dbReference type="GO" id="GO:0006887">
    <property type="term" value="P:exocytosis"/>
    <property type="evidence" value="ECO:0007669"/>
    <property type="project" value="TreeGrafter"/>
</dbReference>
<protein>
    <recommendedName>
        <fullName evidence="5">GDP/GTP exchange factor Sec2 N-terminal domain-containing protein</fullName>
    </recommendedName>
</protein>
<proteinExistence type="inferred from homology"/>
<dbReference type="OrthoDB" id="5560525at2759"/>
<dbReference type="AlphaFoldDB" id="T1K2T6"/>
<keyword evidence="1 3" id="KW-0175">Coiled coil</keyword>
<dbReference type="CDD" id="cd21044">
    <property type="entry name" value="Rab11BD_RAB3IP_like"/>
    <property type="match status" value="1"/>
</dbReference>
<feature type="domain" description="GDP/GTP exchange factor Sec2 N-terminal" evidence="5">
    <location>
        <begin position="187"/>
        <end position="265"/>
    </location>
</feature>
<evidence type="ECO:0000313" key="6">
    <source>
        <dbReference type="EnsemblMetazoa" id="tetur04g06250.1"/>
    </source>
</evidence>
<dbReference type="SUPFAM" id="SSF144284">
    <property type="entry name" value="Sec2 N-terminal region"/>
    <property type="match status" value="1"/>
</dbReference>
<organism evidence="6 7">
    <name type="scientific">Tetranychus urticae</name>
    <name type="common">Two-spotted spider mite</name>
    <dbReference type="NCBI Taxonomy" id="32264"/>
    <lineage>
        <taxon>Eukaryota</taxon>
        <taxon>Metazoa</taxon>
        <taxon>Ecdysozoa</taxon>
        <taxon>Arthropoda</taxon>
        <taxon>Chelicerata</taxon>
        <taxon>Arachnida</taxon>
        <taxon>Acari</taxon>
        <taxon>Acariformes</taxon>
        <taxon>Trombidiformes</taxon>
        <taxon>Prostigmata</taxon>
        <taxon>Eleutherengona</taxon>
        <taxon>Raphignathae</taxon>
        <taxon>Tetranychoidea</taxon>
        <taxon>Tetranychidae</taxon>
        <taxon>Tetranychus</taxon>
    </lineage>
</organism>
<dbReference type="STRING" id="32264.T1K2T6"/>
<feature type="region of interest" description="Disordered" evidence="4">
    <location>
        <begin position="1"/>
        <end position="78"/>
    </location>
</feature>
<gene>
    <name evidence="6" type="primary">107359666</name>
</gene>
<dbReference type="PANTHER" id="PTHR14430">
    <property type="entry name" value="RABIN3-RELATED"/>
    <property type="match status" value="1"/>
</dbReference>
<dbReference type="EnsemblMetazoa" id="tetur04g06250.1">
    <property type="protein sequence ID" value="tetur04g06250.1"/>
    <property type="gene ID" value="tetur04g06250"/>
</dbReference>
<dbReference type="InterPro" id="IPR040351">
    <property type="entry name" value="RAB3IL/RAB3IP/Sec2"/>
</dbReference>
<reference evidence="6" key="2">
    <citation type="submission" date="2015-06" db="UniProtKB">
        <authorList>
            <consortium name="EnsemblMetazoa"/>
        </authorList>
    </citation>
    <scope>IDENTIFICATION</scope>
</reference>
<dbReference type="InterPro" id="IPR009449">
    <property type="entry name" value="Sec2_N"/>
</dbReference>
<dbReference type="KEGG" id="tut:107359666"/>
<evidence type="ECO:0000256" key="3">
    <source>
        <dbReference type="SAM" id="Coils"/>
    </source>
</evidence>
<dbReference type="PANTHER" id="PTHR14430:SF0">
    <property type="entry name" value="SEC2P DOMAIN-CONTAINING PROTEIN"/>
    <property type="match status" value="1"/>
</dbReference>
<evidence type="ECO:0000313" key="7">
    <source>
        <dbReference type="Proteomes" id="UP000015104"/>
    </source>
</evidence>
<evidence type="ECO:0000256" key="1">
    <source>
        <dbReference type="ARBA" id="ARBA00023054"/>
    </source>
</evidence>
<comment type="similarity">
    <text evidence="2">Belongs to the SEC2 family.</text>
</comment>
<dbReference type="GO" id="GO:0005085">
    <property type="term" value="F:guanyl-nucleotide exchange factor activity"/>
    <property type="evidence" value="ECO:0007669"/>
    <property type="project" value="InterPro"/>
</dbReference>
<accession>T1K2T6</accession>
<name>T1K2T6_TETUR</name>
<dbReference type="Gene3D" id="1.20.5.4880">
    <property type="match status" value="1"/>
</dbReference>
<dbReference type="GO" id="GO:0070319">
    <property type="term" value="C:Golgi to plasma membrane transport vesicle"/>
    <property type="evidence" value="ECO:0007669"/>
    <property type="project" value="TreeGrafter"/>
</dbReference>
<feature type="region of interest" description="Disordered" evidence="4">
    <location>
        <begin position="322"/>
        <end position="345"/>
    </location>
</feature>
<reference evidence="7" key="1">
    <citation type="submission" date="2011-08" db="EMBL/GenBank/DDBJ databases">
        <authorList>
            <person name="Rombauts S."/>
        </authorList>
    </citation>
    <scope>NUCLEOTIDE SEQUENCE</scope>
    <source>
        <strain evidence="7">London</strain>
    </source>
</reference>
<dbReference type="HOGENOM" id="CLU_525129_0_0_1"/>
<keyword evidence="7" id="KW-1185">Reference proteome</keyword>
<dbReference type="EMBL" id="CAEY01001369">
    <property type="status" value="NOT_ANNOTATED_CDS"/>
    <property type="molecule type" value="Genomic_DNA"/>
</dbReference>
<dbReference type="Proteomes" id="UP000015104">
    <property type="component" value="Unassembled WGS sequence"/>
</dbReference>
<feature type="coiled-coil region" evidence="3">
    <location>
        <begin position="194"/>
        <end position="271"/>
    </location>
</feature>
<evidence type="ECO:0000259" key="5">
    <source>
        <dbReference type="Pfam" id="PF06428"/>
    </source>
</evidence>
<dbReference type="eggNOG" id="KOG4324">
    <property type="taxonomic scope" value="Eukaryota"/>
</dbReference>
<feature type="compositionally biased region" description="Basic and acidic residues" evidence="4">
    <location>
        <begin position="69"/>
        <end position="78"/>
    </location>
</feature>
<sequence length="519" mass="58037">MSTQVNGNGIDNVIELTSSTPSSPSKNKTDLVTDPDVPQSPQQVINKTSENGSSSSGPGTSAYSTPRSSSEKLDVSEETLRFQEQLVTQCKTRMKDKFDSLEKETGVKLRRYWPETGNDSDLDHGTDDDDDDSTENGLHCVDRKGKSQSDASPVSAIEAISATANADKLPVSENSGIPPLIENKTNESNPNEMIQLLSKQLEKVQHELTAKDDEITKLSRIRSQVEYELEDLTASLFEEANKMVRAANVKKAKFERDYKEAMMKMHVLQAEVDALKVLVITSTPATPNKHLHPHIEGSKNNLKGEFEYWRAKLSPFTHLPRIITKSDSNQTTPKKSPSNYELGGNPGLNYESNGVTCDLEVVTPGSSSLGEVDPVFHQQFAEWRKNPCIDKSSSFINSIYEQEVYPVFNFKNKSLTESVLSAIEDNSIAIESVSDKSAFPKKCALLDIPRTCKYRMKLGQDWYNISLLCRNRIAAVCDLFCYLRYIQQGLVKSSFHDVYWEIMQRRKNIALSRLGLPTC</sequence>
<dbReference type="OMA" id="MSRICRY"/>
<evidence type="ECO:0000256" key="2">
    <source>
        <dbReference type="ARBA" id="ARBA00025794"/>
    </source>
</evidence>
<feature type="compositionally biased region" description="Low complexity" evidence="4">
    <location>
        <begin position="48"/>
        <end position="65"/>
    </location>
</feature>